<comment type="caution">
    <text evidence="2">The sequence shown here is derived from an EMBL/GenBank/DDBJ whole genome shotgun (WGS) entry which is preliminary data.</text>
</comment>
<dbReference type="EMBL" id="BNJQ01000031">
    <property type="protein sequence ID" value="GHP10853.1"/>
    <property type="molecule type" value="Genomic_DNA"/>
</dbReference>
<feature type="compositionally biased region" description="Basic and acidic residues" evidence="1">
    <location>
        <begin position="316"/>
        <end position="328"/>
    </location>
</feature>
<protein>
    <submittedName>
        <fullName evidence="2">Uncharacterized protein</fullName>
    </submittedName>
</protein>
<feature type="compositionally biased region" description="Basic and acidic residues" evidence="1">
    <location>
        <begin position="75"/>
        <end position="86"/>
    </location>
</feature>
<feature type="compositionally biased region" description="Low complexity" evidence="1">
    <location>
        <begin position="63"/>
        <end position="73"/>
    </location>
</feature>
<organism evidence="2 3">
    <name type="scientific">Pycnococcus provasolii</name>
    <dbReference type="NCBI Taxonomy" id="41880"/>
    <lineage>
        <taxon>Eukaryota</taxon>
        <taxon>Viridiplantae</taxon>
        <taxon>Chlorophyta</taxon>
        <taxon>Pseudoscourfieldiophyceae</taxon>
        <taxon>Pseudoscourfieldiales</taxon>
        <taxon>Pycnococcaceae</taxon>
        <taxon>Pycnococcus</taxon>
    </lineage>
</organism>
<evidence type="ECO:0000313" key="3">
    <source>
        <dbReference type="Proteomes" id="UP000660262"/>
    </source>
</evidence>
<feature type="compositionally biased region" description="Acidic residues" evidence="1">
    <location>
        <begin position="406"/>
        <end position="417"/>
    </location>
</feature>
<accession>A0A830HVQ5</accession>
<feature type="region of interest" description="Disordered" evidence="1">
    <location>
        <begin position="1"/>
        <end position="86"/>
    </location>
</feature>
<feature type="region of interest" description="Disordered" evidence="1">
    <location>
        <begin position="316"/>
        <end position="358"/>
    </location>
</feature>
<reference evidence="2" key="1">
    <citation type="submission" date="2020-10" db="EMBL/GenBank/DDBJ databases">
        <title>Unveiling of a novel bifunctional photoreceptor, Dualchrome1, isolated from a cosmopolitan green alga.</title>
        <authorList>
            <person name="Suzuki S."/>
            <person name="Kawachi M."/>
        </authorList>
    </citation>
    <scope>NUCLEOTIDE SEQUENCE</scope>
    <source>
        <strain evidence="2">NIES 2893</strain>
    </source>
</reference>
<feature type="region of interest" description="Disordered" evidence="1">
    <location>
        <begin position="106"/>
        <end position="133"/>
    </location>
</feature>
<proteinExistence type="predicted"/>
<feature type="compositionally biased region" description="Polar residues" evidence="1">
    <location>
        <begin position="427"/>
        <end position="438"/>
    </location>
</feature>
<keyword evidence="3" id="KW-1185">Reference proteome</keyword>
<evidence type="ECO:0000256" key="1">
    <source>
        <dbReference type="SAM" id="MobiDB-lite"/>
    </source>
</evidence>
<dbReference type="AlphaFoldDB" id="A0A830HVQ5"/>
<feature type="compositionally biased region" description="Acidic residues" evidence="1">
    <location>
        <begin position="854"/>
        <end position="876"/>
    </location>
</feature>
<sequence>MASPVRPSLSPFGGSPHPQGSSALNLRVSPGRCSAGRSTRSHLRSGGDFHLRAYADRDRGETSSAAASASSGSQEKSRQSDELLRVSERKRIAAPLDVVWRTLVDGAKPPNSRRRRAHSSGSGGKAWRPMGLTSLERVVPPTTSTYSSANDSIKELEDGWFVRQRWEVLGPLWKWNIACVLEVWEEEEPNESPPSRREAEMAKQSTKFAGRIRGSDGEAAATAAAAAAAAVAAKKRRRNSRKARKTERALRVRLEACSIPNAALTARLALVEVPESGGALTRYTFEADAASIPGISDELTKLVLQNAVRSTLRALKAESESEARRRDNLPMQNRSANLLDAESDPPLPRRLIPFRADQSYDDDAQTVAMNVRPVREQKRSLPPLYTSLYGVDEINIPDNDVGEQKDVEDDDDDDDDDGGRRTRKESASSSALTKNGSSLAHPPFGPSVGSSLAMPLPLPVVQATLDSTAVRSSLDLSSPLSSLDLSDVDVATMNGDVARVPVEVHVRRIDDRHVRAVCVAQLPNAPTHAWKALTDHRRHAEVIPWLNKKAVMRRVEPEPGDRRLLMVRSEVSRNRRDFPDPMCSWKATVDLEVYENDETLESSFKLHERPQKGADVGTPGIESMVQSDVDAMLTSPTIQVLRGKWSVLPVASSRNTCQVRVALEVKVANNPSVEAQVAKLRRRKDAWEGAAESRAYLPCDHLPDDDEVYAEMERCVYDELPRTIQSLALCARDEASKSGVLGPRSRRYFDEVPKRYWRELSDLEDAINEVIEEHDLPKKTMPPMDFLYQIGNNPLREAIRRWGGSREVAWALNYKVRTARGAIVDPEQVVIQLPAWEYGEAREVRKDRGGVVDVGDDDDNDDDAEGDEDEDVEVDETVVLKSRGKLRLLSPRRKASTQEQQQPKKKAETRMIRKRSRSKKDDDPLALLSADDL</sequence>
<evidence type="ECO:0000313" key="2">
    <source>
        <dbReference type="EMBL" id="GHP10853.1"/>
    </source>
</evidence>
<feature type="region of interest" description="Disordered" evidence="1">
    <location>
        <begin position="889"/>
        <end position="933"/>
    </location>
</feature>
<feature type="compositionally biased region" description="Basic and acidic residues" evidence="1">
    <location>
        <begin position="45"/>
        <end position="61"/>
    </location>
</feature>
<dbReference type="Proteomes" id="UP000660262">
    <property type="component" value="Unassembled WGS sequence"/>
</dbReference>
<gene>
    <name evidence="2" type="ORF">PPROV_000958400</name>
</gene>
<feature type="region of interest" description="Disordered" evidence="1">
    <location>
        <begin position="395"/>
        <end position="443"/>
    </location>
</feature>
<feature type="region of interest" description="Disordered" evidence="1">
    <location>
        <begin position="847"/>
        <end position="876"/>
    </location>
</feature>
<name>A0A830HVQ5_9CHLO</name>